<dbReference type="PANTHER" id="PTHR31212">
    <property type="entry name" value="ALPHA-KETOGLUTARATE-DEPENDENT DIOXYGENASE ALKB HOMOLOG 3"/>
    <property type="match status" value="1"/>
</dbReference>
<dbReference type="GO" id="GO:0051213">
    <property type="term" value="F:dioxygenase activity"/>
    <property type="evidence" value="ECO:0007669"/>
    <property type="project" value="InterPro"/>
</dbReference>
<sequence>MTHKNAATDRRVGLFCVYCDAWTALAASDLHLYTTIPLQYAPHIRPSPHRQDLSPKDKLGCGDSYLVTDLVPPAEAQDLFKRVLNEVQWDTMHHRGGDVPRLVAVQGEVLEDGGVPLYRHPADESPPLLAFTPTVELIREHVQREVGHPLNHALIQLYRSGADYISEHSDKTIDIVRGSKIANVSLGAERAMTLYLKKDAASGVPHVRGEPRPAQRFALPHNSVFIMGPETNARWQHAVKRDRRIPTTRTAAENAEDGVRISLTFRHIGTFLTPDGKHIFGQGATGKTRETAHAVSDNTIEAEALLLAFSDENHKSNFDWDQEYGKGFDVVDLHNV</sequence>
<keyword evidence="3" id="KW-1185">Reference proteome</keyword>
<dbReference type="InterPro" id="IPR037151">
    <property type="entry name" value="AlkB-like_sf"/>
</dbReference>
<organism evidence="2 3">
    <name type="scientific">Fistulina hepatica ATCC 64428</name>
    <dbReference type="NCBI Taxonomy" id="1128425"/>
    <lineage>
        <taxon>Eukaryota</taxon>
        <taxon>Fungi</taxon>
        <taxon>Dikarya</taxon>
        <taxon>Basidiomycota</taxon>
        <taxon>Agaricomycotina</taxon>
        <taxon>Agaricomycetes</taxon>
        <taxon>Agaricomycetidae</taxon>
        <taxon>Agaricales</taxon>
        <taxon>Fistulinaceae</taxon>
        <taxon>Fistulina</taxon>
    </lineage>
</organism>
<proteinExistence type="predicted"/>
<dbReference type="OrthoDB" id="445341at2759"/>
<evidence type="ECO:0000313" key="3">
    <source>
        <dbReference type="Proteomes" id="UP000054144"/>
    </source>
</evidence>
<dbReference type="PROSITE" id="PS51471">
    <property type="entry name" value="FE2OG_OXY"/>
    <property type="match status" value="1"/>
</dbReference>
<dbReference type="Pfam" id="PF13532">
    <property type="entry name" value="2OG-FeII_Oxy_2"/>
    <property type="match status" value="1"/>
</dbReference>
<name>A0A0D7ADV8_9AGAR</name>
<evidence type="ECO:0000259" key="1">
    <source>
        <dbReference type="PROSITE" id="PS51471"/>
    </source>
</evidence>
<dbReference type="PANTHER" id="PTHR31212:SF5">
    <property type="entry name" value="ISOCHORISMATASE FAMILY PROTEIN FAMILY (AFU_ORTHOLOGUE AFUA_3G14500)"/>
    <property type="match status" value="1"/>
</dbReference>
<feature type="domain" description="Fe2OG dioxygenase" evidence="1">
    <location>
        <begin position="149"/>
        <end position="269"/>
    </location>
</feature>
<dbReference type="SUPFAM" id="SSF51197">
    <property type="entry name" value="Clavaminate synthase-like"/>
    <property type="match status" value="1"/>
</dbReference>
<dbReference type="Gene3D" id="2.60.120.590">
    <property type="entry name" value="Alpha-ketoglutarate-dependent dioxygenase AlkB-like"/>
    <property type="match status" value="1"/>
</dbReference>
<dbReference type="EMBL" id="KN881721">
    <property type="protein sequence ID" value="KIY49631.1"/>
    <property type="molecule type" value="Genomic_DNA"/>
</dbReference>
<accession>A0A0D7ADV8</accession>
<reference evidence="2 3" key="1">
    <citation type="journal article" date="2015" name="Fungal Genet. Biol.">
        <title>Evolution of novel wood decay mechanisms in Agaricales revealed by the genome sequences of Fistulina hepatica and Cylindrobasidium torrendii.</title>
        <authorList>
            <person name="Floudas D."/>
            <person name="Held B.W."/>
            <person name="Riley R."/>
            <person name="Nagy L.G."/>
            <person name="Koehler G."/>
            <person name="Ransdell A.S."/>
            <person name="Younus H."/>
            <person name="Chow J."/>
            <person name="Chiniquy J."/>
            <person name="Lipzen A."/>
            <person name="Tritt A."/>
            <person name="Sun H."/>
            <person name="Haridas S."/>
            <person name="LaButti K."/>
            <person name="Ohm R.A."/>
            <person name="Kues U."/>
            <person name="Blanchette R.A."/>
            <person name="Grigoriev I.V."/>
            <person name="Minto R.E."/>
            <person name="Hibbett D.S."/>
        </authorList>
    </citation>
    <scope>NUCLEOTIDE SEQUENCE [LARGE SCALE GENOMIC DNA]</scope>
    <source>
        <strain evidence="2 3">ATCC 64428</strain>
    </source>
</reference>
<evidence type="ECO:0000313" key="2">
    <source>
        <dbReference type="EMBL" id="KIY49631.1"/>
    </source>
</evidence>
<dbReference type="GO" id="GO:0006307">
    <property type="term" value="P:DNA alkylation repair"/>
    <property type="evidence" value="ECO:0007669"/>
    <property type="project" value="InterPro"/>
</dbReference>
<dbReference type="InterPro" id="IPR032854">
    <property type="entry name" value="ALKBH3"/>
</dbReference>
<dbReference type="Proteomes" id="UP000054144">
    <property type="component" value="Unassembled WGS sequence"/>
</dbReference>
<protein>
    <recommendedName>
        <fullName evidence="1">Fe2OG dioxygenase domain-containing protein</fullName>
    </recommendedName>
</protein>
<gene>
    <name evidence="2" type="ORF">FISHEDRAFT_65098</name>
</gene>
<dbReference type="InterPro" id="IPR005123">
    <property type="entry name" value="Oxoglu/Fe-dep_dioxygenase_dom"/>
</dbReference>
<dbReference type="AlphaFoldDB" id="A0A0D7ADV8"/>
<dbReference type="InterPro" id="IPR027450">
    <property type="entry name" value="AlkB-like"/>
</dbReference>